<keyword evidence="1" id="KW-0812">Transmembrane</keyword>
<feature type="transmembrane region" description="Helical" evidence="1">
    <location>
        <begin position="96"/>
        <end position="116"/>
    </location>
</feature>
<accession>A0A429V6V9</accession>
<keyword evidence="1" id="KW-0472">Membrane</keyword>
<feature type="transmembrane region" description="Helical" evidence="1">
    <location>
        <begin position="267"/>
        <end position="287"/>
    </location>
</feature>
<evidence type="ECO:0000313" key="3">
    <source>
        <dbReference type="Proteomes" id="UP000274661"/>
    </source>
</evidence>
<dbReference type="Proteomes" id="UP000274661">
    <property type="component" value="Unassembled WGS sequence"/>
</dbReference>
<reference evidence="2 3" key="1">
    <citation type="submission" date="2018-12" db="EMBL/GenBank/DDBJ databases">
        <title>Sphingomonas sp. HMF7854 Genome sequencing and assembly.</title>
        <authorList>
            <person name="Cha I."/>
            <person name="Kang H."/>
            <person name="Kim H."/>
            <person name="Kang J."/>
            <person name="Joh K."/>
        </authorList>
    </citation>
    <scope>NUCLEOTIDE SEQUENCE [LARGE SCALE GENOMIC DNA]</scope>
    <source>
        <strain evidence="2 3">HMF7854</strain>
    </source>
</reference>
<feature type="transmembrane region" description="Helical" evidence="1">
    <location>
        <begin position="293"/>
        <end position="311"/>
    </location>
</feature>
<evidence type="ECO:0000256" key="1">
    <source>
        <dbReference type="SAM" id="Phobius"/>
    </source>
</evidence>
<evidence type="ECO:0008006" key="4">
    <source>
        <dbReference type="Google" id="ProtNLM"/>
    </source>
</evidence>
<feature type="transmembrane region" description="Helical" evidence="1">
    <location>
        <begin position="136"/>
        <end position="162"/>
    </location>
</feature>
<organism evidence="2 3">
    <name type="scientific">Sphingomonas ginkgonis</name>
    <dbReference type="NCBI Taxonomy" id="2315330"/>
    <lineage>
        <taxon>Bacteria</taxon>
        <taxon>Pseudomonadati</taxon>
        <taxon>Pseudomonadota</taxon>
        <taxon>Alphaproteobacteria</taxon>
        <taxon>Sphingomonadales</taxon>
        <taxon>Sphingomonadaceae</taxon>
        <taxon>Sphingomonas</taxon>
    </lineage>
</organism>
<proteinExistence type="predicted"/>
<feature type="transmembrane region" description="Helical" evidence="1">
    <location>
        <begin position="323"/>
        <end position="339"/>
    </location>
</feature>
<keyword evidence="3" id="KW-1185">Reference proteome</keyword>
<dbReference type="AlphaFoldDB" id="A0A429V6V9"/>
<gene>
    <name evidence="2" type="ORF">HMF7854_01710</name>
</gene>
<keyword evidence="1" id="KW-1133">Transmembrane helix</keyword>
<feature type="transmembrane region" description="Helical" evidence="1">
    <location>
        <begin position="351"/>
        <end position="375"/>
    </location>
</feature>
<sequence length="517" mass="57747">MNPPAPIAATVTGPRPWWETRPFVVFLILLSTVPLLYPTVPPLVDLPAHMGRYRVALAVGHPSPLAGWYGYDLKLIGNLGVDLLVYPLAKLIGLEAAVKLIILSIPAMTVAGMLWVAREVHHRLPPTVLFAIPFAYSYPFLFGFVNFALSMALAFLAFGFWLRLARKRRFRLRLALFAPISCVVWVAHTFGWGVLGLLAFSAEAVRQHDEGRPWWQAAYRAALQAACLALPVVMMLLWRSSAGGSTIDFFAWSKKLQYLNSILRDRWIIWDQTSAALVGLLLFLAIVVPKLTFSRNLAFSTLLLAAAFIVLPRMIFGSAYADMRLAPFAAAIAVLAIRFKRETDLRLARTLAFVGLAFVLARTATVTTSLAMAGFDQQAKLAALDHVPRYARVVSLVSRCGQWALTRNDHLPSMVTVRREGFSNDQWVMEGGNPLTIHYPQARPFDVDESELVAAQRCARHRRTRTLDTSIPRIPAGAFDYLWLIDPGPFDTRVLRDWQLVWSGPGSFLYRYSAART</sequence>
<feature type="transmembrane region" description="Helical" evidence="1">
    <location>
        <begin position="174"/>
        <end position="198"/>
    </location>
</feature>
<comment type="caution">
    <text evidence="2">The sequence shown here is derived from an EMBL/GenBank/DDBJ whole genome shotgun (WGS) entry which is preliminary data.</text>
</comment>
<name>A0A429V6V9_9SPHN</name>
<evidence type="ECO:0000313" key="2">
    <source>
        <dbReference type="EMBL" id="RST29684.1"/>
    </source>
</evidence>
<dbReference type="EMBL" id="RWJF01000001">
    <property type="protein sequence ID" value="RST29684.1"/>
    <property type="molecule type" value="Genomic_DNA"/>
</dbReference>
<protein>
    <recommendedName>
        <fullName evidence="4">Glycosyltransferase RgtA/B/C/D-like domain-containing protein</fullName>
    </recommendedName>
</protein>
<feature type="transmembrane region" description="Helical" evidence="1">
    <location>
        <begin position="23"/>
        <end position="44"/>
    </location>
</feature>